<dbReference type="GO" id="GO:0046847">
    <property type="term" value="P:filopodium assembly"/>
    <property type="evidence" value="ECO:0007669"/>
    <property type="project" value="TreeGrafter"/>
</dbReference>
<dbReference type="SMART" id="SM00233">
    <property type="entry name" value="PH"/>
    <property type="match status" value="1"/>
</dbReference>
<keyword evidence="9" id="KW-1185">Reference proteome</keyword>
<dbReference type="InterPro" id="IPR017455">
    <property type="entry name" value="Znf_FYVE-rel"/>
</dbReference>
<evidence type="ECO:0000313" key="10">
    <source>
        <dbReference type="WBParaSite" id="EVEC_0000472001-mRNA-1"/>
    </source>
</evidence>
<dbReference type="Gene3D" id="2.30.29.30">
    <property type="entry name" value="Pleckstrin-homology domain (PH domain)/Phosphotyrosine-binding domain (PTB)"/>
    <property type="match status" value="1"/>
</dbReference>
<feature type="domain" description="PH" evidence="6">
    <location>
        <begin position="41"/>
        <end position="139"/>
    </location>
</feature>
<keyword evidence="1" id="KW-0479">Metal-binding</keyword>
<evidence type="ECO:0000256" key="3">
    <source>
        <dbReference type="ARBA" id="ARBA00022833"/>
    </source>
</evidence>
<accession>A0A0N4V3S4</accession>
<feature type="region of interest" description="Disordered" evidence="5">
    <location>
        <begin position="142"/>
        <end position="175"/>
    </location>
</feature>
<evidence type="ECO:0000313" key="9">
    <source>
        <dbReference type="Proteomes" id="UP000274131"/>
    </source>
</evidence>
<name>A0A0N4V3S4_ENTVE</name>
<dbReference type="EMBL" id="UXUI01007855">
    <property type="protein sequence ID" value="VDD89677.1"/>
    <property type="molecule type" value="Genomic_DNA"/>
</dbReference>
<evidence type="ECO:0000256" key="4">
    <source>
        <dbReference type="PROSITE-ProRule" id="PRU00091"/>
    </source>
</evidence>
<gene>
    <name evidence="8" type="ORF">EVEC_LOCUS4428</name>
</gene>
<evidence type="ECO:0000256" key="1">
    <source>
        <dbReference type="ARBA" id="ARBA00022723"/>
    </source>
</evidence>
<dbReference type="PROSITE" id="PS50003">
    <property type="entry name" value="PH_DOMAIN"/>
    <property type="match status" value="1"/>
</dbReference>
<dbReference type="OrthoDB" id="245697at2759"/>
<dbReference type="InterPro" id="IPR011993">
    <property type="entry name" value="PH-like_dom_sf"/>
</dbReference>
<feature type="compositionally biased region" description="Polar residues" evidence="5">
    <location>
        <begin position="156"/>
        <end position="169"/>
    </location>
</feature>
<dbReference type="Gene3D" id="3.30.40.10">
    <property type="entry name" value="Zinc/RING finger domain, C3HC4 (zinc finger)"/>
    <property type="match status" value="1"/>
</dbReference>
<dbReference type="AlphaFoldDB" id="A0A0N4V3S4"/>
<dbReference type="InterPro" id="IPR001849">
    <property type="entry name" value="PH_domain"/>
</dbReference>
<organism evidence="10">
    <name type="scientific">Enterobius vermicularis</name>
    <name type="common">Human pinworm</name>
    <dbReference type="NCBI Taxonomy" id="51028"/>
    <lineage>
        <taxon>Eukaryota</taxon>
        <taxon>Metazoa</taxon>
        <taxon>Ecdysozoa</taxon>
        <taxon>Nematoda</taxon>
        <taxon>Chromadorea</taxon>
        <taxon>Rhabditida</taxon>
        <taxon>Spirurina</taxon>
        <taxon>Oxyuridomorpha</taxon>
        <taxon>Oxyuroidea</taxon>
        <taxon>Oxyuridae</taxon>
        <taxon>Enterobius</taxon>
    </lineage>
</organism>
<dbReference type="SUPFAM" id="SSF57903">
    <property type="entry name" value="FYVE/PHD zinc finger"/>
    <property type="match status" value="1"/>
</dbReference>
<dbReference type="GO" id="GO:0008270">
    <property type="term" value="F:zinc ion binding"/>
    <property type="evidence" value="ECO:0007669"/>
    <property type="project" value="UniProtKB-KW"/>
</dbReference>
<feature type="domain" description="FYVE-type" evidence="7">
    <location>
        <begin position="192"/>
        <end position="244"/>
    </location>
</feature>
<dbReference type="Proteomes" id="UP000274131">
    <property type="component" value="Unassembled WGS sequence"/>
</dbReference>
<dbReference type="GO" id="GO:0005085">
    <property type="term" value="F:guanyl-nucleotide exchange factor activity"/>
    <property type="evidence" value="ECO:0007669"/>
    <property type="project" value="TreeGrafter"/>
</dbReference>
<dbReference type="PANTHER" id="PTHR12673">
    <property type="entry name" value="FACIOGENITAL DYSPLASIA PROTEIN"/>
    <property type="match status" value="1"/>
</dbReference>
<dbReference type="WBParaSite" id="EVEC_0000472001-mRNA-1">
    <property type="protein sequence ID" value="EVEC_0000472001-mRNA-1"/>
    <property type="gene ID" value="EVEC_0000472001"/>
</dbReference>
<dbReference type="InterPro" id="IPR013083">
    <property type="entry name" value="Znf_RING/FYVE/PHD"/>
</dbReference>
<keyword evidence="3" id="KW-0862">Zinc</keyword>
<reference evidence="8 9" key="2">
    <citation type="submission" date="2018-10" db="EMBL/GenBank/DDBJ databases">
        <authorList>
            <consortium name="Pathogen Informatics"/>
        </authorList>
    </citation>
    <scope>NUCLEOTIDE SEQUENCE [LARGE SCALE GENOMIC DNA]</scope>
</reference>
<evidence type="ECO:0000259" key="7">
    <source>
        <dbReference type="PROSITE" id="PS50178"/>
    </source>
</evidence>
<dbReference type="CDD" id="cd00065">
    <property type="entry name" value="FYVE_like_SF"/>
    <property type="match status" value="1"/>
</dbReference>
<dbReference type="PANTHER" id="PTHR12673:SF271">
    <property type="entry name" value="FYVE, RHOGEF AND PH DOMAIN-CONTAINING PROTEIN TAG-77"/>
    <property type="match status" value="1"/>
</dbReference>
<proteinExistence type="predicted"/>
<dbReference type="InterPro" id="IPR011011">
    <property type="entry name" value="Znf_FYVE_PHD"/>
</dbReference>
<dbReference type="GO" id="GO:0007010">
    <property type="term" value="P:cytoskeleton organization"/>
    <property type="evidence" value="ECO:0007669"/>
    <property type="project" value="TreeGrafter"/>
</dbReference>
<keyword evidence="2 4" id="KW-0863">Zinc-finger</keyword>
<reference evidence="10" key="1">
    <citation type="submission" date="2017-02" db="UniProtKB">
        <authorList>
            <consortium name="WormBaseParasite"/>
        </authorList>
    </citation>
    <scope>IDENTIFICATION</scope>
</reference>
<dbReference type="SUPFAM" id="SSF50729">
    <property type="entry name" value="PH domain-like"/>
    <property type="match status" value="1"/>
</dbReference>
<dbReference type="GO" id="GO:0005737">
    <property type="term" value="C:cytoplasm"/>
    <property type="evidence" value="ECO:0007669"/>
    <property type="project" value="TreeGrafter"/>
</dbReference>
<dbReference type="InterPro" id="IPR051092">
    <property type="entry name" value="FYVE_RhoGEF_PH"/>
</dbReference>
<sequence length="502" mass="57817">MVRNVTDEINRRLNRIHKEELYQKIMERLKNARFDTSTKRQLVHDGEAWKVNGSKRKKKYLILFSDCLLITKSDADSEEPISQFLVWNLSDIDVFEDDHLEREDQFKIQNNDSSQVLTFAVSSKTERDKWVEKINDAVSGACRNPQFDMDREPSSDYESGSMATTSSDLHSPDKPQLLLVPEKTTMCMMEGCGTKFGIRHKKLQCKKCNWIMCENCAGRAPYKCKKSGEYKIGKVCAECYETICDLFNRGQLLSQSRVVQYEDKDKSTRVKTMVNIEGKDYELRDIFEDPPNGIRPKKVIHQNVHQIVSGTVVISLVNAETLVFVGWKGPYAPVVVNPTNLFLFNLLRTLLYAAPEERCIKNLQVSERVSLNAEKKEEKPILGNAKANKIKPEILKASRLGIEKTKWGCLKKDFMTDPWVLSLYNSEMASFKHCSYGQDNKSYNDYTLEGFRFSSTPAKDDGIVFKLTKEDEVFSFQVIHPKTAERFQEIFEECMEEEPDSK</sequence>
<evidence type="ECO:0000313" key="8">
    <source>
        <dbReference type="EMBL" id="VDD89677.1"/>
    </source>
</evidence>
<dbReference type="STRING" id="51028.A0A0N4V3S4"/>
<evidence type="ECO:0000256" key="5">
    <source>
        <dbReference type="SAM" id="MobiDB-lite"/>
    </source>
</evidence>
<evidence type="ECO:0000259" key="6">
    <source>
        <dbReference type="PROSITE" id="PS50003"/>
    </source>
</evidence>
<dbReference type="PROSITE" id="PS50178">
    <property type="entry name" value="ZF_FYVE"/>
    <property type="match status" value="1"/>
</dbReference>
<protein>
    <submittedName>
        <fullName evidence="10">PH domain-containing protein</fullName>
    </submittedName>
</protein>
<evidence type="ECO:0000256" key="2">
    <source>
        <dbReference type="ARBA" id="ARBA00022771"/>
    </source>
</evidence>
<dbReference type="Pfam" id="PF00169">
    <property type="entry name" value="PH"/>
    <property type="match status" value="1"/>
</dbReference>